<comment type="subcellular location">
    <subcellularLocation>
        <location evidence="6">Cytoplasm</location>
    </subcellularLocation>
</comment>
<comment type="similarity">
    <text evidence="1 6">Belongs to the methyltransferase superfamily. PrmA family.</text>
</comment>
<evidence type="ECO:0000256" key="6">
    <source>
        <dbReference type="HAMAP-Rule" id="MF_00735"/>
    </source>
</evidence>
<gene>
    <name evidence="6 7" type="primary">prmA</name>
    <name evidence="7" type="ORF">NITINOP_0051</name>
</gene>
<accession>A0A0S4KRS0</accession>
<dbReference type="KEGG" id="nio:NITINOP_0051"/>
<dbReference type="InterPro" id="IPR004498">
    <property type="entry name" value="Ribosomal_PrmA_MeTrfase"/>
</dbReference>
<dbReference type="CDD" id="cd02440">
    <property type="entry name" value="AdoMet_MTases"/>
    <property type="match status" value="1"/>
</dbReference>
<dbReference type="AlphaFoldDB" id="A0A0S4KRS0"/>
<dbReference type="InterPro" id="IPR029063">
    <property type="entry name" value="SAM-dependent_MTases_sf"/>
</dbReference>
<dbReference type="GO" id="GO:0005737">
    <property type="term" value="C:cytoplasm"/>
    <property type="evidence" value="ECO:0007669"/>
    <property type="project" value="UniProtKB-SubCell"/>
</dbReference>
<keyword evidence="2 6" id="KW-0963">Cytoplasm</keyword>
<comment type="function">
    <text evidence="6">Methylates ribosomal protein L11.</text>
</comment>
<evidence type="ECO:0000313" key="8">
    <source>
        <dbReference type="Proteomes" id="UP000066284"/>
    </source>
</evidence>
<proteinExistence type="inferred from homology"/>
<dbReference type="Pfam" id="PF06325">
    <property type="entry name" value="PrmA"/>
    <property type="match status" value="1"/>
</dbReference>
<dbReference type="GO" id="GO:0005840">
    <property type="term" value="C:ribosome"/>
    <property type="evidence" value="ECO:0007669"/>
    <property type="project" value="UniProtKB-KW"/>
</dbReference>
<dbReference type="EC" id="2.1.1.-" evidence="6"/>
<evidence type="ECO:0000256" key="4">
    <source>
        <dbReference type="ARBA" id="ARBA00022679"/>
    </source>
</evidence>
<dbReference type="Gene3D" id="3.40.50.150">
    <property type="entry name" value="Vaccinia Virus protein VP39"/>
    <property type="match status" value="1"/>
</dbReference>
<name>A0A0S4KRS0_9BACT</name>
<dbReference type="GO" id="GO:0016279">
    <property type="term" value="F:protein-lysine N-methyltransferase activity"/>
    <property type="evidence" value="ECO:0007669"/>
    <property type="project" value="RHEA"/>
</dbReference>
<dbReference type="RefSeq" id="WP_062481624.1">
    <property type="nucleotide sequence ID" value="NZ_LN885086.1"/>
</dbReference>
<dbReference type="EMBL" id="LN885086">
    <property type="protein sequence ID" value="CUQ65028.1"/>
    <property type="molecule type" value="Genomic_DNA"/>
</dbReference>
<dbReference type="InterPro" id="IPR050078">
    <property type="entry name" value="Ribosomal_L11_MeTrfase_PrmA"/>
</dbReference>
<feature type="binding site" evidence="6">
    <location>
        <position position="181"/>
    </location>
    <ligand>
        <name>S-adenosyl-L-methionine</name>
        <dbReference type="ChEBI" id="CHEBI:59789"/>
    </ligand>
</feature>
<dbReference type="HAMAP" id="MF_00735">
    <property type="entry name" value="Methyltr_PrmA"/>
    <property type="match status" value="1"/>
</dbReference>
<dbReference type="SUPFAM" id="SSF53335">
    <property type="entry name" value="S-adenosyl-L-methionine-dependent methyltransferases"/>
    <property type="match status" value="1"/>
</dbReference>
<dbReference type="GO" id="GO:0032259">
    <property type="term" value="P:methylation"/>
    <property type="evidence" value="ECO:0007669"/>
    <property type="project" value="UniProtKB-KW"/>
</dbReference>
<protein>
    <recommendedName>
        <fullName evidence="6">Ribosomal protein L11 methyltransferase</fullName>
        <shortName evidence="6">L11 Mtase</shortName>
        <ecNumber evidence="6">2.1.1.-</ecNumber>
    </recommendedName>
</protein>
<feature type="binding site" evidence="6">
    <location>
        <position position="138"/>
    </location>
    <ligand>
        <name>S-adenosyl-L-methionine</name>
        <dbReference type="ChEBI" id="CHEBI:59789"/>
    </ligand>
</feature>
<dbReference type="STRING" id="1715989.NITINOP_0051"/>
<keyword evidence="5 6" id="KW-0949">S-adenosyl-L-methionine</keyword>
<dbReference type="PANTHER" id="PTHR43648:SF1">
    <property type="entry name" value="ELECTRON TRANSFER FLAVOPROTEIN BETA SUBUNIT LYSINE METHYLTRANSFERASE"/>
    <property type="match status" value="1"/>
</dbReference>
<reference evidence="8" key="1">
    <citation type="submission" date="2015-09" db="EMBL/GenBank/DDBJ databases">
        <authorList>
            <person name="Daims H."/>
        </authorList>
    </citation>
    <scope>NUCLEOTIDE SEQUENCE [LARGE SCALE GENOMIC DNA]</scope>
</reference>
<keyword evidence="7" id="KW-0687">Ribonucleoprotein</keyword>
<organism evidence="7 8">
    <name type="scientific">Candidatus Nitrospira inopinata</name>
    <dbReference type="NCBI Taxonomy" id="1715989"/>
    <lineage>
        <taxon>Bacteria</taxon>
        <taxon>Pseudomonadati</taxon>
        <taxon>Nitrospirota</taxon>
        <taxon>Nitrospiria</taxon>
        <taxon>Nitrospirales</taxon>
        <taxon>Nitrospiraceae</taxon>
        <taxon>Nitrospira</taxon>
    </lineage>
</organism>
<evidence type="ECO:0000256" key="2">
    <source>
        <dbReference type="ARBA" id="ARBA00022490"/>
    </source>
</evidence>
<keyword evidence="3 6" id="KW-0489">Methyltransferase</keyword>
<evidence type="ECO:0000256" key="5">
    <source>
        <dbReference type="ARBA" id="ARBA00022691"/>
    </source>
</evidence>
<sequence length="293" mass="32368">MMTDRASDWIDVQICSALDAGEVLGLLDDPDAQGAWQEGETIHLYWPSDRWSPDRVERIKVVCRQLGQGHGSGEPMLWVSRMPHQDWNRLWATSVKPFRVGRRLVIRPSWESVHLEPHQIEIILDPKQAFGTGHHATTRLMLAWLEDIVQGGETLLDVGTGSGILAMAAIRLGAERAVGIDHDPVAIDCAREAALVNRFGPELILQCGEMRDLDPSQSFRLVVANLDQRTLTDLAEELACRSSDRLLVSGVLSDQGAEVAEVFGKAGLYPGAIREEDGWLAMEFLRAQSCEGG</sequence>
<evidence type="ECO:0000256" key="3">
    <source>
        <dbReference type="ARBA" id="ARBA00022603"/>
    </source>
</evidence>
<comment type="catalytic activity">
    <reaction evidence="6">
        <text>L-lysyl-[protein] + 3 S-adenosyl-L-methionine = N(6),N(6),N(6)-trimethyl-L-lysyl-[protein] + 3 S-adenosyl-L-homocysteine + 3 H(+)</text>
        <dbReference type="Rhea" id="RHEA:54192"/>
        <dbReference type="Rhea" id="RHEA-COMP:9752"/>
        <dbReference type="Rhea" id="RHEA-COMP:13826"/>
        <dbReference type="ChEBI" id="CHEBI:15378"/>
        <dbReference type="ChEBI" id="CHEBI:29969"/>
        <dbReference type="ChEBI" id="CHEBI:57856"/>
        <dbReference type="ChEBI" id="CHEBI:59789"/>
        <dbReference type="ChEBI" id="CHEBI:61961"/>
    </reaction>
</comment>
<dbReference type="PANTHER" id="PTHR43648">
    <property type="entry name" value="ELECTRON TRANSFER FLAVOPROTEIN BETA SUBUNIT LYSINE METHYLTRANSFERASE"/>
    <property type="match status" value="1"/>
</dbReference>
<dbReference type="PIRSF" id="PIRSF000401">
    <property type="entry name" value="RPL11_MTase"/>
    <property type="match status" value="1"/>
</dbReference>
<dbReference type="Proteomes" id="UP000066284">
    <property type="component" value="Chromosome 1"/>
</dbReference>
<feature type="binding site" evidence="6">
    <location>
        <position position="225"/>
    </location>
    <ligand>
        <name>S-adenosyl-L-methionine</name>
        <dbReference type="ChEBI" id="CHEBI:59789"/>
    </ligand>
</feature>
<dbReference type="OrthoDB" id="9785995at2"/>
<keyword evidence="8" id="KW-1185">Reference proteome</keyword>
<feature type="binding site" evidence="6">
    <location>
        <position position="159"/>
    </location>
    <ligand>
        <name>S-adenosyl-L-methionine</name>
        <dbReference type="ChEBI" id="CHEBI:59789"/>
    </ligand>
</feature>
<evidence type="ECO:0000313" key="7">
    <source>
        <dbReference type="EMBL" id="CUQ65028.1"/>
    </source>
</evidence>
<evidence type="ECO:0000256" key="1">
    <source>
        <dbReference type="ARBA" id="ARBA00009741"/>
    </source>
</evidence>
<keyword evidence="4 6" id="KW-0808">Transferase</keyword>
<keyword evidence="7" id="KW-0689">Ribosomal protein</keyword>